<dbReference type="SUPFAM" id="SSF51905">
    <property type="entry name" value="FAD/NAD(P)-binding domain"/>
    <property type="match status" value="1"/>
</dbReference>
<dbReference type="eggNOG" id="COG1252">
    <property type="taxonomic scope" value="Bacteria"/>
</dbReference>
<dbReference type="Pfam" id="PF07992">
    <property type="entry name" value="Pyr_redox_2"/>
    <property type="match status" value="1"/>
</dbReference>
<evidence type="ECO:0000256" key="5">
    <source>
        <dbReference type="ARBA" id="ARBA00023002"/>
    </source>
</evidence>
<evidence type="ECO:0000259" key="6">
    <source>
        <dbReference type="Pfam" id="PF07992"/>
    </source>
</evidence>
<feature type="domain" description="FAD/NAD(P)-binding" evidence="6">
    <location>
        <begin position="3"/>
        <end position="301"/>
    </location>
</feature>
<keyword evidence="3" id="KW-0285">Flavoprotein</keyword>
<dbReference type="AlphaFoldDB" id="A0A1I5YP87"/>
<evidence type="ECO:0000256" key="1">
    <source>
        <dbReference type="ARBA" id="ARBA00001974"/>
    </source>
</evidence>
<dbReference type="PANTHER" id="PTHR42913:SF3">
    <property type="entry name" value="64 KDA MITOCHONDRIAL NADH DEHYDROGENASE (EUROFUNG)"/>
    <property type="match status" value="1"/>
</dbReference>
<dbReference type="GO" id="GO:0003955">
    <property type="term" value="F:NAD(P)H dehydrogenase (quinone) activity"/>
    <property type="evidence" value="ECO:0007669"/>
    <property type="project" value="TreeGrafter"/>
</dbReference>
<name>A0A1I5YP87_9ACTN</name>
<dbReference type="InterPro" id="IPR023753">
    <property type="entry name" value="FAD/NAD-binding_dom"/>
</dbReference>
<protein>
    <submittedName>
        <fullName evidence="7">NADH dehydrogenase, FAD-containing subunit</fullName>
    </submittedName>
</protein>
<evidence type="ECO:0000256" key="4">
    <source>
        <dbReference type="ARBA" id="ARBA00022827"/>
    </source>
</evidence>
<dbReference type="InterPro" id="IPR036188">
    <property type="entry name" value="FAD/NAD-bd_sf"/>
</dbReference>
<dbReference type="STRING" id="1993.SAMN04489713_13537"/>
<comment type="similarity">
    <text evidence="2">Belongs to the NADH dehydrogenase family.</text>
</comment>
<evidence type="ECO:0000313" key="7">
    <source>
        <dbReference type="EMBL" id="SFQ46059.1"/>
    </source>
</evidence>
<comment type="cofactor">
    <cofactor evidence="1">
        <name>FAD</name>
        <dbReference type="ChEBI" id="CHEBI:57692"/>
    </cofactor>
</comment>
<reference evidence="7 8" key="1">
    <citation type="submission" date="2016-10" db="EMBL/GenBank/DDBJ databases">
        <authorList>
            <person name="de Groot N.N."/>
        </authorList>
    </citation>
    <scope>NUCLEOTIDE SEQUENCE [LARGE SCALE GENOMIC DNA]</scope>
    <source>
        <strain evidence="7 8">DSM 43067</strain>
    </source>
</reference>
<evidence type="ECO:0000256" key="2">
    <source>
        <dbReference type="ARBA" id="ARBA00005272"/>
    </source>
</evidence>
<dbReference type="PRINTS" id="PR00469">
    <property type="entry name" value="PNDRDTASEII"/>
</dbReference>
<gene>
    <name evidence="7" type="ORF">SAMN04489713_13537</name>
</gene>
<dbReference type="PANTHER" id="PTHR42913">
    <property type="entry name" value="APOPTOSIS-INDUCING FACTOR 1"/>
    <property type="match status" value="1"/>
</dbReference>
<dbReference type="Proteomes" id="UP000183413">
    <property type="component" value="Unassembled WGS sequence"/>
</dbReference>
<dbReference type="OrthoDB" id="9784880at2"/>
<accession>A0A1I5YP87</accession>
<dbReference type="Gene3D" id="3.50.50.100">
    <property type="match status" value="1"/>
</dbReference>
<dbReference type="EMBL" id="FOVH01000035">
    <property type="protein sequence ID" value="SFQ46059.1"/>
    <property type="molecule type" value="Genomic_DNA"/>
</dbReference>
<keyword evidence="4" id="KW-0274">FAD</keyword>
<evidence type="ECO:0000256" key="3">
    <source>
        <dbReference type="ARBA" id="ARBA00022630"/>
    </source>
</evidence>
<evidence type="ECO:0000313" key="8">
    <source>
        <dbReference type="Proteomes" id="UP000183413"/>
    </source>
</evidence>
<dbReference type="GO" id="GO:0019646">
    <property type="term" value="P:aerobic electron transport chain"/>
    <property type="evidence" value="ECO:0007669"/>
    <property type="project" value="TreeGrafter"/>
</dbReference>
<sequence>MAYHVLVIGGGYAGLLAAKRIARQVRRDEVRVTLVNDHENFVERIRLHQMATGQRLPTRTLAGMVRGTGVRVVVGEVIALDRRARQVRLRTEERSRVIGYDTLVYALGSGADTETVPGVADHAYSLADVEHARAFASKALRELAASGRRVCVVGGGLTGIETAAELAEFYPDLRVCLVSGEVVGPGLSKGGRAHVRRVMSALEVEIREHAKVKEVTADGLVLVDGTRVEAGAVIWNAGFSVPSLARESGLEVDGDGRALVDDTQRSTTDADLYVIGDAARVIGPGGRELRMACATGIPMAVTAADAIADRLTGRIPRGHRFGYIMQTVSLGRGDGLCQFVRPDDTPRRLFFTGRPAAWAKELGVRLAAVRSLYLTGPYPARRRHLGRPL</sequence>
<keyword evidence="5" id="KW-0560">Oxidoreductase</keyword>
<organism evidence="7 8">
    <name type="scientific">Actinomadura madurae</name>
    <dbReference type="NCBI Taxonomy" id="1993"/>
    <lineage>
        <taxon>Bacteria</taxon>
        <taxon>Bacillati</taxon>
        <taxon>Actinomycetota</taxon>
        <taxon>Actinomycetes</taxon>
        <taxon>Streptosporangiales</taxon>
        <taxon>Thermomonosporaceae</taxon>
        <taxon>Actinomadura</taxon>
    </lineage>
</organism>
<dbReference type="RefSeq" id="WP_021597241.1">
    <property type="nucleotide sequence ID" value="NZ_FOVH01000035.1"/>
</dbReference>
<dbReference type="PRINTS" id="PR00368">
    <property type="entry name" value="FADPNR"/>
</dbReference>
<keyword evidence="8" id="KW-1185">Reference proteome</keyword>
<dbReference type="InterPro" id="IPR051169">
    <property type="entry name" value="NADH-Q_oxidoreductase"/>
</dbReference>
<proteinExistence type="inferred from homology"/>
<dbReference type="InParanoid" id="A0A1I5YP87"/>